<keyword evidence="6 9" id="KW-0489">Methyltransferase</keyword>
<dbReference type="PANTHER" id="PTHR10259:SF11">
    <property type="entry name" value="THIOPURINE S-METHYLTRANSFERASE"/>
    <property type="match status" value="1"/>
</dbReference>
<dbReference type="PIRSF" id="PIRSF023956">
    <property type="entry name" value="Thiopurine_S-methyltransferase"/>
    <property type="match status" value="1"/>
</dbReference>
<proteinExistence type="inferred from homology"/>
<feature type="binding site" evidence="9">
    <location>
        <position position="10"/>
    </location>
    <ligand>
        <name>S-adenosyl-L-methionine</name>
        <dbReference type="ChEBI" id="CHEBI:59789"/>
    </ligand>
</feature>
<feature type="binding site" evidence="9">
    <location>
        <position position="45"/>
    </location>
    <ligand>
        <name>S-adenosyl-L-methionine</name>
        <dbReference type="ChEBI" id="CHEBI:59789"/>
    </ligand>
</feature>
<name>A0A1J4QCM6_9GAMM</name>
<dbReference type="NCBIfam" id="TIGR03840">
    <property type="entry name" value="TMPT_Se_Te"/>
    <property type="match status" value="1"/>
</dbReference>
<dbReference type="Proteomes" id="UP000243073">
    <property type="component" value="Unassembled WGS sequence"/>
</dbReference>
<dbReference type="SUPFAM" id="SSF53335">
    <property type="entry name" value="S-adenosyl-L-methionine-dependent methyltransferases"/>
    <property type="match status" value="1"/>
</dbReference>
<dbReference type="Pfam" id="PF05724">
    <property type="entry name" value="TPMT"/>
    <property type="match status" value="1"/>
</dbReference>
<evidence type="ECO:0000313" key="10">
    <source>
        <dbReference type="EMBL" id="OIN07990.1"/>
    </source>
</evidence>
<dbReference type="HAMAP" id="MF_00812">
    <property type="entry name" value="Thiopur_methtran"/>
    <property type="match status" value="1"/>
</dbReference>
<evidence type="ECO:0000256" key="3">
    <source>
        <dbReference type="ARBA" id="ARBA00008145"/>
    </source>
</evidence>
<reference evidence="10 11" key="1">
    <citation type="submission" date="2016-07" db="EMBL/GenBank/DDBJ databases">
        <title>Draft Genome Sequence of Oceanisphaera psychrotolerans, isolated from coastal sediment samples.</title>
        <authorList>
            <person name="Zhuo S."/>
            <person name="Ruan Z."/>
        </authorList>
    </citation>
    <scope>NUCLEOTIDE SEQUENCE [LARGE SCALE GENOMIC DNA]</scope>
    <source>
        <strain evidence="10 11">LAM-WHM-ZC</strain>
    </source>
</reference>
<evidence type="ECO:0000256" key="5">
    <source>
        <dbReference type="ARBA" id="ARBA00022490"/>
    </source>
</evidence>
<comment type="caution">
    <text evidence="10">The sequence shown here is derived from an EMBL/GenBank/DDBJ whole genome shotgun (WGS) entry which is preliminary data.</text>
</comment>
<evidence type="ECO:0000256" key="9">
    <source>
        <dbReference type="HAMAP-Rule" id="MF_00812"/>
    </source>
</evidence>
<organism evidence="10 11">
    <name type="scientific">Oceanisphaera psychrotolerans</name>
    <dbReference type="NCBI Taxonomy" id="1414654"/>
    <lineage>
        <taxon>Bacteria</taxon>
        <taxon>Pseudomonadati</taxon>
        <taxon>Pseudomonadota</taxon>
        <taxon>Gammaproteobacteria</taxon>
        <taxon>Aeromonadales</taxon>
        <taxon>Aeromonadaceae</taxon>
        <taxon>Oceanisphaera</taxon>
    </lineage>
</organism>
<dbReference type="EC" id="2.1.1.67" evidence="4 9"/>
<keyword evidence="7 9" id="KW-0808">Transferase</keyword>
<evidence type="ECO:0000256" key="8">
    <source>
        <dbReference type="ARBA" id="ARBA00022691"/>
    </source>
</evidence>
<dbReference type="EMBL" id="MDKE01000030">
    <property type="protein sequence ID" value="OIN07990.1"/>
    <property type="molecule type" value="Genomic_DNA"/>
</dbReference>
<protein>
    <recommendedName>
        <fullName evidence="4 9">Thiopurine S-methyltransferase</fullName>
        <ecNumber evidence="4 9">2.1.1.67</ecNumber>
    </recommendedName>
    <alternativeName>
        <fullName evidence="9">Thiopurine methyltransferase</fullName>
    </alternativeName>
</protein>
<evidence type="ECO:0000256" key="4">
    <source>
        <dbReference type="ARBA" id="ARBA00011905"/>
    </source>
</evidence>
<dbReference type="PROSITE" id="PS51585">
    <property type="entry name" value="SAM_MT_TPMT"/>
    <property type="match status" value="1"/>
</dbReference>
<dbReference type="FunFam" id="3.40.50.150:FF:000101">
    <property type="entry name" value="Thiopurine S-methyltransferase"/>
    <property type="match status" value="1"/>
</dbReference>
<evidence type="ECO:0000313" key="11">
    <source>
        <dbReference type="Proteomes" id="UP000243073"/>
    </source>
</evidence>
<comment type="similarity">
    <text evidence="3 9">Belongs to the class I-like SAM-binding methyltransferase superfamily. TPMT family.</text>
</comment>
<comment type="catalytic activity">
    <reaction evidence="1 9">
        <text>S-adenosyl-L-methionine + a thiopurine = S-adenosyl-L-homocysteine + a thiopurine S-methylether.</text>
        <dbReference type="EC" id="2.1.1.67"/>
    </reaction>
</comment>
<dbReference type="STRING" id="1414654.BFR47_15855"/>
<sequence length="217" mass="25018">MEAEFWHQRWQSSRIGFHRQQVNAQLSQYWPLLGVPRHNEVLVPLCGKSRDMLWLAEQGHEVAGFELSPLAVRDFFAEAGLQPEEGKLDHYHCRQAGKIRLYEGDFFQADSLGRRFDAAYDRAALIALPESMRIAYVDLLARLLNPGATLLLITVDYAPAQQQSPPFAVPERQVKRLFDEHFTIERLGHIAEGQSNPRVASGEWRFFDELCFVLRRK</sequence>
<dbReference type="AlphaFoldDB" id="A0A1J4QCM6"/>
<dbReference type="NCBIfam" id="NF009732">
    <property type="entry name" value="PRK13255.1"/>
    <property type="match status" value="1"/>
</dbReference>
<gene>
    <name evidence="9" type="primary">tpm</name>
    <name evidence="10" type="ORF">BFR47_15855</name>
</gene>
<dbReference type="Gene3D" id="3.40.50.150">
    <property type="entry name" value="Vaccinia Virus protein VP39"/>
    <property type="match status" value="1"/>
</dbReference>
<keyword evidence="8 9" id="KW-0949">S-adenosyl-L-methionine</keyword>
<dbReference type="InterPro" id="IPR029063">
    <property type="entry name" value="SAM-dependent_MTases_sf"/>
</dbReference>
<dbReference type="RefSeq" id="WP_071473136.1">
    <property type="nucleotide sequence ID" value="NZ_MDKE01000030.1"/>
</dbReference>
<keyword evidence="11" id="KW-1185">Reference proteome</keyword>
<dbReference type="OrthoDB" id="9778208at2"/>
<dbReference type="CDD" id="cd02440">
    <property type="entry name" value="AdoMet_MTases"/>
    <property type="match status" value="1"/>
</dbReference>
<dbReference type="GO" id="GO:0010038">
    <property type="term" value="P:response to metal ion"/>
    <property type="evidence" value="ECO:0007669"/>
    <property type="project" value="InterPro"/>
</dbReference>
<accession>A0A1J4QCM6</accession>
<keyword evidence="5 9" id="KW-0963">Cytoplasm</keyword>
<comment type="subcellular location">
    <subcellularLocation>
        <location evidence="2 9">Cytoplasm</location>
    </subcellularLocation>
</comment>
<dbReference type="InterPro" id="IPR025835">
    <property type="entry name" value="Thiopurine_S-MeTrfase"/>
</dbReference>
<dbReference type="InterPro" id="IPR008854">
    <property type="entry name" value="TPMT"/>
</dbReference>
<evidence type="ECO:0000256" key="2">
    <source>
        <dbReference type="ARBA" id="ARBA00004496"/>
    </source>
</evidence>
<evidence type="ECO:0000256" key="1">
    <source>
        <dbReference type="ARBA" id="ARBA00000903"/>
    </source>
</evidence>
<dbReference type="InterPro" id="IPR022474">
    <property type="entry name" value="Thiopur_S-MeTfrase_Se/Te_detox"/>
</dbReference>
<evidence type="ECO:0000256" key="7">
    <source>
        <dbReference type="ARBA" id="ARBA00022679"/>
    </source>
</evidence>
<dbReference type="GO" id="GO:0005737">
    <property type="term" value="C:cytoplasm"/>
    <property type="evidence" value="ECO:0007669"/>
    <property type="project" value="UniProtKB-SubCell"/>
</dbReference>
<feature type="binding site" evidence="9">
    <location>
        <position position="122"/>
    </location>
    <ligand>
        <name>S-adenosyl-L-methionine</name>
        <dbReference type="ChEBI" id="CHEBI:59789"/>
    </ligand>
</feature>
<dbReference type="GO" id="GO:0032259">
    <property type="term" value="P:methylation"/>
    <property type="evidence" value="ECO:0007669"/>
    <property type="project" value="UniProtKB-KW"/>
</dbReference>
<dbReference type="GO" id="GO:0008119">
    <property type="term" value="F:thiopurine S-methyltransferase activity"/>
    <property type="evidence" value="ECO:0007669"/>
    <property type="project" value="UniProtKB-UniRule"/>
</dbReference>
<dbReference type="PANTHER" id="PTHR10259">
    <property type="entry name" value="THIOPURINE S-METHYLTRANSFERASE"/>
    <property type="match status" value="1"/>
</dbReference>
<feature type="binding site" evidence="9">
    <location>
        <position position="66"/>
    </location>
    <ligand>
        <name>S-adenosyl-L-methionine</name>
        <dbReference type="ChEBI" id="CHEBI:59789"/>
    </ligand>
</feature>
<evidence type="ECO:0000256" key="6">
    <source>
        <dbReference type="ARBA" id="ARBA00022603"/>
    </source>
</evidence>